<evidence type="ECO:0000256" key="4">
    <source>
        <dbReference type="ARBA" id="ARBA00069271"/>
    </source>
</evidence>
<keyword evidence="1" id="KW-0597">Phosphoprotein</keyword>
<dbReference type="GO" id="GO:0000774">
    <property type="term" value="F:adenyl-nucleotide exchange factor activity"/>
    <property type="evidence" value="ECO:0000318"/>
    <property type="project" value="GO_Central"/>
</dbReference>
<comment type="subunit">
    <text evidence="3">Interacts with the ATP-binding domain of HSPA1A. Detected in a ternary complex containing STUB1, HSPA1A and HSPBP1. Interacts with PGLYRP1; this interaction blocks the cytotoxic activity of the PGLYRP1-HSPA1A complex.</text>
</comment>
<dbReference type="SMART" id="SM00185">
    <property type="entry name" value="ARM"/>
    <property type="match status" value="2"/>
</dbReference>
<evidence type="ECO:0000256" key="7">
    <source>
        <dbReference type="SAM" id="MobiDB-lite"/>
    </source>
</evidence>
<dbReference type="InParanoid" id="D6X1Z2"/>
<accession>D6X1Z2</accession>
<dbReference type="OMA" id="CHVQSGL"/>
<dbReference type="InterPro" id="IPR013918">
    <property type="entry name" value="Nucleotide_exch_fac_Fes1"/>
</dbReference>
<feature type="compositionally biased region" description="Polar residues" evidence="7">
    <location>
        <begin position="1"/>
        <end position="10"/>
    </location>
</feature>
<evidence type="ECO:0000256" key="3">
    <source>
        <dbReference type="ARBA" id="ARBA00064806"/>
    </source>
</evidence>
<dbReference type="STRING" id="7070.D6X1Z2"/>
<dbReference type="eggNOG" id="KOG2160">
    <property type="taxonomic scope" value="Eukaryota"/>
</dbReference>
<dbReference type="OrthoDB" id="10250458at2759"/>
<sequence>MTSNQENQPQIAGAICAPPPQPPTGDVPQPRQPTNLQGLLKFAMEATKLEDAPRESTFQPMEEARRKFLEEALNSLTVDVIEVLLKQIKILEKVDTLNAGDDDSEYTTALDTISDFVCDIDTANDFHKIGGFVIVSPCLKCKSPKVRAQVCNLLAELCQNNAYCQRVVLESGIMPILVEIVEQDPEVSVVVKALYAISCIVRQNTGACAQFIQYKGVQVFLEALKRNEEKINTKICFLLRALCSSQADFKSRLVFVGYIPVLFSLLSTPKTSDEHVLGLLQKLIEDNSAAINESRQNKVNAKETLENYLSQIKGKEEYSNEEELCDTIYNTLFAQK</sequence>
<evidence type="ECO:0000256" key="1">
    <source>
        <dbReference type="ARBA" id="ARBA00022553"/>
    </source>
</evidence>
<dbReference type="FunCoup" id="D6X1Z2">
    <property type="interactions" value="1151"/>
</dbReference>
<dbReference type="GO" id="GO:0005783">
    <property type="term" value="C:endoplasmic reticulum"/>
    <property type="evidence" value="ECO:0000318"/>
    <property type="project" value="GO_Central"/>
</dbReference>
<evidence type="ECO:0000259" key="8">
    <source>
        <dbReference type="Pfam" id="PF08609"/>
    </source>
</evidence>
<dbReference type="KEGG" id="tca:660194"/>
<dbReference type="InterPro" id="IPR011989">
    <property type="entry name" value="ARM-like"/>
</dbReference>
<gene>
    <name evidence="9" type="primary">AUGUSTUS-3.0.2_12099</name>
    <name evidence="9" type="ORF">TcasGA2_TC012099</name>
</gene>
<dbReference type="PANTHER" id="PTHR19316:SF18">
    <property type="entry name" value="HSP70-BINDING PROTEIN 1"/>
    <property type="match status" value="1"/>
</dbReference>
<dbReference type="Pfam" id="PF08609">
    <property type="entry name" value="Fes1"/>
    <property type="match status" value="1"/>
</dbReference>
<evidence type="ECO:0000313" key="10">
    <source>
        <dbReference type="Proteomes" id="UP000007266"/>
    </source>
</evidence>
<evidence type="ECO:0000256" key="2">
    <source>
        <dbReference type="ARBA" id="ARBA00022737"/>
    </source>
</evidence>
<keyword evidence="2" id="KW-0677">Repeat</keyword>
<dbReference type="Proteomes" id="UP000007266">
    <property type="component" value="Linkage group 9"/>
</dbReference>
<reference evidence="9 10" key="1">
    <citation type="journal article" date="2008" name="Nature">
        <title>The genome of the model beetle and pest Tribolium castaneum.</title>
        <authorList>
            <consortium name="Tribolium Genome Sequencing Consortium"/>
            <person name="Richards S."/>
            <person name="Gibbs R.A."/>
            <person name="Weinstock G.M."/>
            <person name="Brown S.J."/>
            <person name="Denell R."/>
            <person name="Beeman R.W."/>
            <person name="Gibbs R."/>
            <person name="Beeman R.W."/>
            <person name="Brown S.J."/>
            <person name="Bucher G."/>
            <person name="Friedrich M."/>
            <person name="Grimmelikhuijzen C.J."/>
            <person name="Klingler M."/>
            <person name="Lorenzen M."/>
            <person name="Richards S."/>
            <person name="Roth S."/>
            <person name="Schroder R."/>
            <person name="Tautz D."/>
            <person name="Zdobnov E.M."/>
            <person name="Muzny D."/>
            <person name="Gibbs R.A."/>
            <person name="Weinstock G.M."/>
            <person name="Attaway T."/>
            <person name="Bell S."/>
            <person name="Buhay C.J."/>
            <person name="Chandrabose M.N."/>
            <person name="Chavez D."/>
            <person name="Clerk-Blankenburg K.P."/>
            <person name="Cree A."/>
            <person name="Dao M."/>
            <person name="Davis C."/>
            <person name="Chacko J."/>
            <person name="Dinh H."/>
            <person name="Dugan-Rocha S."/>
            <person name="Fowler G."/>
            <person name="Garner T.T."/>
            <person name="Garnes J."/>
            <person name="Gnirke A."/>
            <person name="Hawes A."/>
            <person name="Hernandez J."/>
            <person name="Hines S."/>
            <person name="Holder M."/>
            <person name="Hume J."/>
            <person name="Jhangiani S.N."/>
            <person name="Joshi V."/>
            <person name="Khan Z.M."/>
            <person name="Jackson L."/>
            <person name="Kovar C."/>
            <person name="Kowis A."/>
            <person name="Lee S."/>
            <person name="Lewis L.R."/>
            <person name="Margolis J."/>
            <person name="Morgan M."/>
            <person name="Nazareth L.V."/>
            <person name="Nguyen N."/>
            <person name="Okwuonu G."/>
            <person name="Parker D."/>
            <person name="Richards S."/>
            <person name="Ruiz S.J."/>
            <person name="Santibanez J."/>
            <person name="Savard J."/>
            <person name="Scherer S.E."/>
            <person name="Schneider B."/>
            <person name="Sodergren E."/>
            <person name="Tautz D."/>
            <person name="Vattahil S."/>
            <person name="Villasana D."/>
            <person name="White C.S."/>
            <person name="Wright R."/>
            <person name="Park Y."/>
            <person name="Beeman R.W."/>
            <person name="Lord J."/>
            <person name="Oppert B."/>
            <person name="Lorenzen M."/>
            <person name="Brown S."/>
            <person name="Wang L."/>
            <person name="Savard J."/>
            <person name="Tautz D."/>
            <person name="Richards S."/>
            <person name="Weinstock G."/>
            <person name="Gibbs R.A."/>
            <person name="Liu Y."/>
            <person name="Worley K."/>
            <person name="Weinstock G."/>
            <person name="Elsik C.G."/>
            <person name="Reese J.T."/>
            <person name="Elhaik E."/>
            <person name="Landan G."/>
            <person name="Graur D."/>
            <person name="Arensburger P."/>
            <person name="Atkinson P."/>
            <person name="Beeman R.W."/>
            <person name="Beidler J."/>
            <person name="Brown S.J."/>
            <person name="Demuth J.P."/>
            <person name="Drury D.W."/>
            <person name="Du Y.Z."/>
            <person name="Fujiwara H."/>
            <person name="Lorenzen M."/>
            <person name="Maselli V."/>
            <person name="Osanai M."/>
            <person name="Park Y."/>
            <person name="Robertson H.M."/>
            <person name="Tu Z."/>
            <person name="Wang J.J."/>
            <person name="Wang S."/>
            <person name="Richards S."/>
            <person name="Song H."/>
            <person name="Zhang L."/>
            <person name="Sodergren E."/>
            <person name="Werner D."/>
            <person name="Stanke M."/>
            <person name="Morgenstern B."/>
            <person name="Solovyev V."/>
            <person name="Kosarev P."/>
            <person name="Brown G."/>
            <person name="Chen H.C."/>
            <person name="Ermolaeva O."/>
            <person name="Hlavina W."/>
            <person name="Kapustin Y."/>
            <person name="Kiryutin B."/>
            <person name="Kitts P."/>
            <person name="Maglott D."/>
            <person name="Pruitt K."/>
            <person name="Sapojnikov V."/>
            <person name="Souvorov A."/>
            <person name="Mackey A.J."/>
            <person name="Waterhouse R.M."/>
            <person name="Wyder S."/>
            <person name="Zdobnov E.M."/>
            <person name="Zdobnov E.M."/>
            <person name="Wyder S."/>
            <person name="Kriventseva E.V."/>
            <person name="Kadowaki T."/>
            <person name="Bork P."/>
            <person name="Aranda M."/>
            <person name="Bao R."/>
            <person name="Beermann A."/>
            <person name="Berns N."/>
            <person name="Bolognesi R."/>
            <person name="Bonneton F."/>
            <person name="Bopp D."/>
            <person name="Brown S.J."/>
            <person name="Bucher G."/>
            <person name="Butts T."/>
            <person name="Chaumot A."/>
            <person name="Denell R.E."/>
            <person name="Ferrier D.E."/>
            <person name="Friedrich M."/>
            <person name="Gordon C.M."/>
            <person name="Jindra M."/>
            <person name="Klingler M."/>
            <person name="Lan Q."/>
            <person name="Lattorff H.M."/>
            <person name="Laudet V."/>
            <person name="von Levetsow C."/>
            <person name="Liu Z."/>
            <person name="Lutz R."/>
            <person name="Lynch J.A."/>
            <person name="da Fonseca R.N."/>
            <person name="Posnien N."/>
            <person name="Reuter R."/>
            <person name="Roth S."/>
            <person name="Savard J."/>
            <person name="Schinko J.B."/>
            <person name="Schmitt C."/>
            <person name="Schoppmeier M."/>
            <person name="Schroder R."/>
            <person name="Shippy T.D."/>
            <person name="Simonnet F."/>
            <person name="Marques-Souza H."/>
            <person name="Tautz D."/>
            <person name="Tomoyasu Y."/>
            <person name="Trauner J."/>
            <person name="Van der Zee M."/>
            <person name="Vervoort M."/>
            <person name="Wittkopp N."/>
            <person name="Wimmer E.A."/>
            <person name="Yang X."/>
            <person name="Jones A.K."/>
            <person name="Sattelle D.B."/>
            <person name="Ebert P.R."/>
            <person name="Nelson D."/>
            <person name="Scott J.G."/>
            <person name="Beeman R.W."/>
            <person name="Muthukrishnan S."/>
            <person name="Kramer K.J."/>
            <person name="Arakane Y."/>
            <person name="Beeman R.W."/>
            <person name="Zhu Q."/>
            <person name="Hogenkamp D."/>
            <person name="Dixit R."/>
            <person name="Oppert B."/>
            <person name="Jiang H."/>
            <person name="Zou Z."/>
            <person name="Marshall J."/>
            <person name="Elpidina E."/>
            <person name="Vinokurov K."/>
            <person name="Oppert C."/>
            <person name="Zou Z."/>
            <person name="Evans J."/>
            <person name="Lu Z."/>
            <person name="Zhao P."/>
            <person name="Sumathipala N."/>
            <person name="Altincicek B."/>
            <person name="Vilcinskas A."/>
            <person name="Williams M."/>
            <person name="Hultmark D."/>
            <person name="Hetru C."/>
            <person name="Jiang H."/>
            <person name="Grimmelikhuijzen C.J."/>
            <person name="Hauser F."/>
            <person name="Cazzamali G."/>
            <person name="Williamson M."/>
            <person name="Park Y."/>
            <person name="Li B."/>
            <person name="Tanaka Y."/>
            <person name="Predel R."/>
            <person name="Neupert S."/>
            <person name="Schachtner J."/>
            <person name="Verleyen P."/>
            <person name="Raible F."/>
            <person name="Bork P."/>
            <person name="Friedrich M."/>
            <person name="Walden K.K."/>
            <person name="Robertson H.M."/>
            <person name="Angeli S."/>
            <person name="Foret S."/>
            <person name="Bucher G."/>
            <person name="Schuetz S."/>
            <person name="Maleszka R."/>
            <person name="Wimmer E.A."/>
            <person name="Beeman R.W."/>
            <person name="Lorenzen M."/>
            <person name="Tomoyasu Y."/>
            <person name="Miller S.C."/>
            <person name="Grossmann D."/>
            <person name="Bucher G."/>
        </authorList>
    </citation>
    <scope>NUCLEOTIDE SEQUENCE [LARGE SCALE GENOMIC DNA]</scope>
    <source>
        <strain evidence="9 10">Georgia GA2</strain>
    </source>
</reference>
<evidence type="ECO:0000256" key="6">
    <source>
        <dbReference type="ARBA" id="ARBA00081319"/>
    </source>
</evidence>
<dbReference type="InterPro" id="IPR000225">
    <property type="entry name" value="Armadillo"/>
</dbReference>
<proteinExistence type="predicted"/>
<dbReference type="InterPro" id="IPR050693">
    <property type="entry name" value="Hsp70_NEF-Inhibitors"/>
</dbReference>
<name>D6X1Z2_TRICA</name>
<organism evidence="9 10">
    <name type="scientific">Tribolium castaneum</name>
    <name type="common">Red flour beetle</name>
    <dbReference type="NCBI Taxonomy" id="7070"/>
    <lineage>
        <taxon>Eukaryota</taxon>
        <taxon>Metazoa</taxon>
        <taxon>Ecdysozoa</taxon>
        <taxon>Arthropoda</taxon>
        <taxon>Hexapoda</taxon>
        <taxon>Insecta</taxon>
        <taxon>Pterygota</taxon>
        <taxon>Neoptera</taxon>
        <taxon>Endopterygota</taxon>
        <taxon>Coleoptera</taxon>
        <taxon>Polyphaga</taxon>
        <taxon>Cucujiformia</taxon>
        <taxon>Tenebrionidae</taxon>
        <taxon>Tenebrionidae incertae sedis</taxon>
        <taxon>Tribolium</taxon>
    </lineage>
</organism>
<dbReference type="AlphaFoldDB" id="D6X1Z2"/>
<feature type="region of interest" description="Disordered" evidence="7">
    <location>
        <begin position="1"/>
        <end position="34"/>
    </location>
</feature>
<dbReference type="Gene3D" id="1.25.10.10">
    <property type="entry name" value="Leucine-rich Repeat Variant"/>
    <property type="match status" value="1"/>
</dbReference>
<dbReference type="FunFam" id="1.25.10.10:FF:000178">
    <property type="entry name" value="hsp70-binding protein 1 isoform X1"/>
    <property type="match status" value="1"/>
</dbReference>
<dbReference type="HOGENOM" id="CLU_049387_0_0_1"/>
<dbReference type="PANTHER" id="PTHR19316">
    <property type="entry name" value="PROTEIN FOLDING REGULATOR"/>
    <property type="match status" value="1"/>
</dbReference>
<dbReference type="InterPro" id="IPR016024">
    <property type="entry name" value="ARM-type_fold"/>
</dbReference>
<protein>
    <recommendedName>
        <fullName evidence="4">Hsp70-binding protein 1</fullName>
    </recommendedName>
    <alternativeName>
        <fullName evidence="5">Heat shock protein-binding protein 1</fullName>
    </alternativeName>
    <alternativeName>
        <fullName evidence="6">Hsp70-interacting protein 1</fullName>
    </alternativeName>
</protein>
<evidence type="ECO:0000313" key="9">
    <source>
        <dbReference type="EMBL" id="EFA09946.1"/>
    </source>
</evidence>
<evidence type="ECO:0000256" key="5">
    <source>
        <dbReference type="ARBA" id="ARBA00075420"/>
    </source>
</evidence>
<dbReference type="EMBL" id="KQ971371">
    <property type="protein sequence ID" value="EFA09946.1"/>
    <property type="molecule type" value="Genomic_DNA"/>
</dbReference>
<reference evidence="9 10" key="2">
    <citation type="journal article" date="2010" name="Nucleic Acids Res.">
        <title>BeetleBase in 2010: revisions to provide comprehensive genomic information for Tribolium castaneum.</title>
        <authorList>
            <person name="Kim H.S."/>
            <person name="Murphy T."/>
            <person name="Xia J."/>
            <person name="Caragea D."/>
            <person name="Park Y."/>
            <person name="Beeman R.W."/>
            <person name="Lorenzen M.D."/>
            <person name="Butcher S."/>
            <person name="Manak J.R."/>
            <person name="Brown S.J."/>
        </authorList>
    </citation>
    <scope>GENOME REANNOTATION</scope>
    <source>
        <strain evidence="9 10">Georgia GA2</strain>
    </source>
</reference>
<feature type="domain" description="Nucleotide exchange factor Fes1" evidence="8">
    <location>
        <begin position="36"/>
        <end position="125"/>
    </location>
</feature>
<dbReference type="SUPFAM" id="SSF48371">
    <property type="entry name" value="ARM repeat"/>
    <property type="match status" value="1"/>
</dbReference>
<dbReference type="PhylomeDB" id="D6X1Z2"/>
<keyword evidence="10" id="KW-1185">Reference proteome</keyword>